<evidence type="ECO:0000256" key="5">
    <source>
        <dbReference type="ARBA" id="ARBA00022840"/>
    </source>
</evidence>
<dbReference type="FunFam" id="1.10.246.20:FF:000003">
    <property type="entry name" value="Mediator of RNA polymerase II transcription subunit 15a"/>
    <property type="match status" value="1"/>
</dbReference>
<dbReference type="Pfam" id="PF00004">
    <property type="entry name" value="AAA"/>
    <property type="match status" value="1"/>
</dbReference>
<evidence type="ECO:0000256" key="8">
    <source>
        <dbReference type="ARBA" id="ARBA00049360"/>
    </source>
</evidence>
<evidence type="ECO:0000313" key="12">
    <source>
        <dbReference type="EMBL" id="KAE8680836.1"/>
    </source>
</evidence>
<evidence type="ECO:0000256" key="4">
    <source>
        <dbReference type="ARBA" id="ARBA00022801"/>
    </source>
</evidence>
<keyword evidence="10" id="KW-0812">Transmembrane</keyword>
<keyword evidence="6" id="KW-0460">Magnesium</keyword>
<dbReference type="AlphaFoldDB" id="A0A6A2YNB7"/>
<proteinExistence type="inferred from homology"/>
<dbReference type="InterPro" id="IPR025753">
    <property type="entry name" value="AAA_N_dom"/>
</dbReference>
<dbReference type="GO" id="GO:0016887">
    <property type="term" value="F:ATP hydrolysis activity"/>
    <property type="evidence" value="ECO:0007669"/>
    <property type="project" value="InterPro"/>
</dbReference>
<dbReference type="Gene3D" id="3.40.50.300">
    <property type="entry name" value="P-loop containing nucleotide triphosphate hydrolases"/>
    <property type="match status" value="1"/>
</dbReference>
<dbReference type="Pfam" id="PF16987">
    <property type="entry name" value="KIX_2"/>
    <property type="match status" value="1"/>
</dbReference>
<evidence type="ECO:0000256" key="10">
    <source>
        <dbReference type="SAM" id="Phobius"/>
    </source>
</evidence>
<dbReference type="Pfam" id="PF25568">
    <property type="entry name" value="AAA_lid_At3g28540"/>
    <property type="match status" value="1"/>
</dbReference>
<gene>
    <name evidence="12" type="ORF">F3Y22_tig00111366pilonHSYRG00189</name>
</gene>
<dbReference type="CDD" id="cd19510">
    <property type="entry name" value="RecA-like_BCS1"/>
    <property type="match status" value="1"/>
</dbReference>
<evidence type="ECO:0000256" key="9">
    <source>
        <dbReference type="SAM" id="MobiDB-lite"/>
    </source>
</evidence>
<keyword evidence="10" id="KW-1133">Transmembrane helix</keyword>
<keyword evidence="10" id="KW-0472">Membrane</keyword>
<dbReference type="PANTHER" id="PTHR23070">
    <property type="entry name" value="BCS1 AAA-TYPE ATPASE"/>
    <property type="match status" value="1"/>
</dbReference>
<dbReference type="SMART" id="SM00382">
    <property type="entry name" value="AAA"/>
    <property type="match status" value="1"/>
</dbReference>
<feature type="compositionally biased region" description="Low complexity" evidence="9">
    <location>
        <begin position="657"/>
        <end position="686"/>
    </location>
</feature>
<keyword evidence="5" id="KW-0067">ATP-binding</keyword>
<dbReference type="EMBL" id="VEPZ02001320">
    <property type="protein sequence ID" value="KAE8680836.1"/>
    <property type="molecule type" value="Genomic_DNA"/>
</dbReference>
<keyword evidence="4" id="KW-0378">Hydrolase</keyword>
<feature type="compositionally biased region" description="Basic residues" evidence="9">
    <location>
        <begin position="351"/>
        <end position="372"/>
    </location>
</feature>
<evidence type="ECO:0000256" key="2">
    <source>
        <dbReference type="ARBA" id="ARBA00004123"/>
    </source>
</evidence>
<sequence>MSTQRRTMKSKNLLSTLGSIAAASMITIVIEEFRGLAVNQVFEAADIYLGSKTAAPSIQRVKVGKSEKDNKLALSMDRGGILVDVYEKVEMKWQLLKRAVMVDLQHFTNGEEYYKRVGKAWKRGYLLYGPPGTGKSSLITAMANYLKYDIYDLDLTDVHTNSDLRFLLLTMPSRSILIIEDIDCSIKLQNRESETESDGNQGDNQVTLSRLLNCIDGLWSCCGEERIIIFTTNHKERLDPALVRPGRMDMHIHMSYCNVSIFKQLAFNYFGIGNDGVFEQIERMLEEVNVSPAEVAGELMKKNWNREAAFQGLLQFLREKKERHLKCEEEILIVPPFAESPQFPSSQSNRGRWRTGRRGRGRRRGQKKRKQRNLNSLANEGYLVLVLILNLMDTNNWRSTPPSGEPPMDLGDWRAQLHPDSRQRIVNKIMDTLKRHLPFSGQDGLNELRKIAVRFEDKIFAAATSQTDYLRRITLKMLTMENKSQNAIPNTGNNSKPPDPGNIKNLHFALCSQGMQNQVHNQGQSVPISLQSNQSQAQLLSQSVPNNMASAGVQSSAGLQSGMPTVSGLTQNLVPNVVGQNSNMQNMSGISQNSVGQGMSSNIFSNQQRQMQGRQQVLPQQQQQQQHLYHQQLQNQLTKQQIQQGNLQPSLMQSHMQQQQTLLPPTQLQSSQQSGIQTSSIIQQSSMQATPVPGLQHNQQSSLQQSTQSMLQQHQQFRQQQQAASSGIHQQTPVAQQSMMPQQQQQQPPQPQHQRPHMMGHQTNAANTQQNQLIGQQNSIAEMQQPRLLGQANNLPNLQQQHRQQLMAQKNNLSNIHQQQLGPRSNSSGLQQQQPQLIGNQSGNSSMQTNQQSLHMLSHPKVPLQQTQQSASNLLPTQGQASQQSQQQQQLMSQMQSQSNLQQQLGLQQQPNQLQPNMQQRLQTSGQVSSSLLQSQNLTDPQKQLYQSQRAVQET</sequence>
<dbReference type="GO" id="GO:0005634">
    <property type="term" value="C:nucleus"/>
    <property type="evidence" value="ECO:0007669"/>
    <property type="project" value="UniProtKB-SubCell"/>
</dbReference>
<dbReference type="InterPro" id="IPR003960">
    <property type="entry name" value="ATPase_AAA_CS"/>
</dbReference>
<feature type="region of interest" description="Disordered" evidence="9">
    <location>
        <begin position="652"/>
        <end position="760"/>
    </location>
</feature>
<dbReference type="GO" id="GO:0006950">
    <property type="term" value="P:response to stress"/>
    <property type="evidence" value="ECO:0007669"/>
    <property type="project" value="UniProtKB-ARBA"/>
</dbReference>
<feature type="region of interest" description="Disordered" evidence="9">
    <location>
        <begin position="863"/>
        <end position="955"/>
    </location>
</feature>
<name>A0A6A2YNB7_HIBSY</name>
<feature type="compositionally biased region" description="Low complexity" evidence="9">
    <location>
        <begin position="695"/>
        <end position="722"/>
    </location>
</feature>
<comment type="caution">
    <text evidence="12">The sequence shown here is derived from an EMBL/GenBank/DDBJ whole genome shotgun (WGS) entry which is preliminary data.</text>
</comment>
<feature type="compositionally biased region" description="Low complexity" evidence="9">
    <location>
        <begin position="736"/>
        <end position="747"/>
    </location>
</feature>
<organism evidence="12 13">
    <name type="scientific">Hibiscus syriacus</name>
    <name type="common">Rose of Sharon</name>
    <dbReference type="NCBI Taxonomy" id="106335"/>
    <lineage>
        <taxon>Eukaryota</taxon>
        <taxon>Viridiplantae</taxon>
        <taxon>Streptophyta</taxon>
        <taxon>Embryophyta</taxon>
        <taxon>Tracheophyta</taxon>
        <taxon>Spermatophyta</taxon>
        <taxon>Magnoliopsida</taxon>
        <taxon>eudicotyledons</taxon>
        <taxon>Gunneridae</taxon>
        <taxon>Pentapetalae</taxon>
        <taxon>rosids</taxon>
        <taxon>malvids</taxon>
        <taxon>Malvales</taxon>
        <taxon>Malvaceae</taxon>
        <taxon>Malvoideae</taxon>
        <taxon>Hibiscus</taxon>
    </lineage>
</organism>
<feature type="compositionally biased region" description="Polar residues" evidence="9">
    <location>
        <begin position="723"/>
        <end position="735"/>
    </location>
</feature>
<dbReference type="Gene3D" id="6.10.280.40">
    <property type="match status" value="1"/>
</dbReference>
<feature type="transmembrane region" description="Helical" evidence="10">
    <location>
        <begin position="12"/>
        <end position="30"/>
    </location>
</feature>
<dbReference type="GO" id="GO:0006355">
    <property type="term" value="P:regulation of DNA-templated transcription"/>
    <property type="evidence" value="ECO:0007669"/>
    <property type="project" value="InterPro"/>
</dbReference>
<dbReference type="InterPro" id="IPR003593">
    <property type="entry name" value="AAA+_ATPase"/>
</dbReference>
<feature type="compositionally biased region" description="Low complexity" evidence="9">
    <location>
        <begin position="825"/>
        <end position="843"/>
    </location>
</feature>
<feature type="compositionally biased region" description="Polar residues" evidence="9">
    <location>
        <begin position="864"/>
        <end position="877"/>
    </location>
</feature>
<feature type="compositionally biased region" description="Low complexity" evidence="9">
    <location>
        <begin position="878"/>
        <end position="938"/>
    </location>
</feature>
<dbReference type="InterPro" id="IPR050747">
    <property type="entry name" value="Mitochondrial_chaperone_BCS1"/>
</dbReference>
<keyword evidence="7" id="KW-0539">Nucleus</keyword>
<comment type="subcellular location">
    <subcellularLocation>
        <location evidence="2">Nucleus</location>
    </subcellularLocation>
</comment>
<evidence type="ECO:0000256" key="6">
    <source>
        <dbReference type="ARBA" id="ARBA00022842"/>
    </source>
</evidence>
<feature type="compositionally biased region" description="Polar residues" evidence="9">
    <location>
        <begin position="939"/>
        <end position="955"/>
    </location>
</feature>
<evidence type="ECO:0000259" key="11">
    <source>
        <dbReference type="SMART" id="SM00382"/>
    </source>
</evidence>
<protein>
    <submittedName>
        <fullName evidence="12">Mediator of RNA polymerase II transcription subunit 15a</fullName>
    </submittedName>
</protein>
<keyword evidence="5" id="KW-0547">Nucleotide-binding</keyword>
<dbReference type="InterPro" id="IPR036546">
    <property type="entry name" value="MED15_KIX"/>
</dbReference>
<keyword evidence="13" id="KW-1185">Reference proteome</keyword>
<dbReference type="InterPro" id="IPR058017">
    <property type="entry name" value="At3g28540-like_C"/>
</dbReference>
<dbReference type="InterPro" id="IPR036529">
    <property type="entry name" value="KIX_dom_sf"/>
</dbReference>
<evidence type="ECO:0000256" key="1">
    <source>
        <dbReference type="ARBA" id="ARBA00001946"/>
    </source>
</evidence>
<dbReference type="InterPro" id="IPR027417">
    <property type="entry name" value="P-loop_NTPase"/>
</dbReference>
<feature type="region of interest" description="Disordered" evidence="9">
    <location>
        <begin position="338"/>
        <end position="372"/>
    </location>
</feature>
<comment type="cofactor">
    <cofactor evidence="1">
        <name>Mg(2+)</name>
        <dbReference type="ChEBI" id="CHEBI:18420"/>
    </cofactor>
</comment>
<dbReference type="PROSITE" id="PS00674">
    <property type="entry name" value="AAA"/>
    <property type="match status" value="1"/>
</dbReference>
<comment type="similarity">
    <text evidence="3">Belongs to the AAA ATPase family. BCS1 subfamily.</text>
</comment>
<evidence type="ECO:0000256" key="3">
    <source>
        <dbReference type="ARBA" id="ARBA00007448"/>
    </source>
</evidence>
<dbReference type="GO" id="GO:0005524">
    <property type="term" value="F:ATP binding"/>
    <property type="evidence" value="ECO:0007669"/>
    <property type="project" value="UniProtKB-KW"/>
</dbReference>
<feature type="region of interest" description="Disordered" evidence="9">
    <location>
        <begin position="819"/>
        <end position="851"/>
    </location>
</feature>
<dbReference type="SUPFAM" id="SSF52540">
    <property type="entry name" value="P-loop containing nucleoside triphosphate hydrolases"/>
    <property type="match status" value="2"/>
</dbReference>
<dbReference type="Gene3D" id="1.10.246.20">
    <property type="entry name" value="Coactivator CBP, KIX domain"/>
    <property type="match status" value="1"/>
</dbReference>
<dbReference type="Proteomes" id="UP000436088">
    <property type="component" value="Unassembled WGS sequence"/>
</dbReference>
<dbReference type="GO" id="GO:0003712">
    <property type="term" value="F:transcription coregulator activity"/>
    <property type="evidence" value="ECO:0007669"/>
    <property type="project" value="InterPro"/>
</dbReference>
<accession>A0A6A2YNB7</accession>
<dbReference type="InterPro" id="IPR003959">
    <property type="entry name" value="ATPase_AAA_core"/>
</dbReference>
<comment type="catalytic activity">
    <reaction evidence="8">
        <text>ATP + H2O = ADP + phosphate + H(+)</text>
        <dbReference type="Rhea" id="RHEA:13065"/>
        <dbReference type="ChEBI" id="CHEBI:15377"/>
        <dbReference type="ChEBI" id="CHEBI:15378"/>
        <dbReference type="ChEBI" id="CHEBI:30616"/>
        <dbReference type="ChEBI" id="CHEBI:43474"/>
        <dbReference type="ChEBI" id="CHEBI:456216"/>
    </reaction>
</comment>
<reference evidence="12" key="1">
    <citation type="submission" date="2019-09" db="EMBL/GenBank/DDBJ databases">
        <title>Draft genome information of white flower Hibiscus syriacus.</title>
        <authorList>
            <person name="Kim Y.-M."/>
        </authorList>
    </citation>
    <scope>NUCLEOTIDE SEQUENCE [LARGE SCALE GENOMIC DNA]</scope>
    <source>
        <strain evidence="12">YM2019G1</strain>
    </source>
</reference>
<feature type="domain" description="AAA+ ATPase" evidence="11">
    <location>
        <begin position="121"/>
        <end position="258"/>
    </location>
</feature>
<feature type="region of interest" description="Disordered" evidence="9">
    <location>
        <begin position="579"/>
        <end position="600"/>
    </location>
</feature>
<evidence type="ECO:0000313" key="13">
    <source>
        <dbReference type="Proteomes" id="UP000436088"/>
    </source>
</evidence>
<dbReference type="Pfam" id="PF14363">
    <property type="entry name" value="AAA_assoc"/>
    <property type="match status" value="1"/>
</dbReference>
<evidence type="ECO:0000256" key="7">
    <source>
        <dbReference type="ARBA" id="ARBA00023242"/>
    </source>
</evidence>